<dbReference type="SMART" id="SM00906">
    <property type="entry name" value="Fungal_trans"/>
    <property type="match status" value="1"/>
</dbReference>
<sequence>MRYKRECVAVPCADNAEGDLPGDERVHSAERIRNLEFIARHYSDDDSLSDETLRRIVLSLKNEPNGADAPQRLQDEEELTLDQERFTVKALSHSVAHYSGELSHWNFSERVRAQANKRLSNVTPVGNQQQSNTVLEYWRVNHLKSRSTAIKQLMAGLPPKPVALYLVKVYFQHAQINTFFVEEAWVLAKLDVMYGSGEALCGDDAAWLCTILGVLAVGTEFVHMEGNSEQTIAMGDSNGSSAAVAAGVSLYKSAAELVPDVITIASVESVQAFLSLAHYALPLDAHGLAYTYLGLALKMAVQNGMHRKYIGNLGPEMVDLRNRLWWTAYRLEKRVSILHGRPASISSSEIDAEYPSDVILGTINTSRVLENAMTKITDWLGDIAVIIHMLRRSPRHLRRAYFERMMQVRHRYVQWWQNANFPAPASSPRAIAHIHMSHHLNLIFLGRPFIFHSQRPNPPGESIDSAGSPHDQIAKLVHDAVDSAEQIVNIASGLRAGVGLARSSYMEFSSCRAAVLVLLAQCLNEQSSKELRVKLADGMRLIKHMAPANESTASEASLIIAVEAAIRQLDSRREARTSDEIPRSQDNFSSFMEWATGFQNDDSSRIPALPADNGSSKTSTRTCEIQETFAEVGWSPLDLSILEGEPGSAGFDSYHFEDAFSIAHTGEGELFGESSAWQ</sequence>
<reference evidence="3 4" key="1">
    <citation type="submission" date="2016-03" db="EMBL/GenBank/DDBJ databases">
        <authorList>
            <person name="Ploux O."/>
        </authorList>
    </citation>
    <scope>NUCLEOTIDE SEQUENCE [LARGE SCALE GENOMIC DNA]</scope>
    <source>
        <strain evidence="3 4">URUG2</strain>
    </source>
</reference>
<keyword evidence="4" id="KW-1185">Reference proteome</keyword>
<dbReference type="GO" id="GO:0003700">
    <property type="term" value="F:DNA-binding transcription factor activity"/>
    <property type="evidence" value="ECO:0007669"/>
    <property type="project" value="InterPro"/>
</dbReference>
<protein>
    <recommendedName>
        <fullName evidence="2">Xylanolytic transcriptional activator regulatory domain-containing protein</fullName>
    </recommendedName>
</protein>
<dbReference type="RefSeq" id="XP_023626014.1">
    <property type="nucleotide sequence ID" value="XM_023770246.1"/>
</dbReference>
<dbReference type="PANTHER" id="PTHR46910:SF23">
    <property type="entry name" value="THIAMINE REPRESSIBLE GENES REGULATORY PROTEIN THI1"/>
    <property type="match status" value="1"/>
</dbReference>
<dbReference type="EMBL" id="FJUY01000006">
    <property type="protein sequence ID" value="CZT19124.1"/>
    <property type="molecule type" value="Genomic_DNA"/>
</dbReference>
<dbReference type="Pfam" id="PF04082">
    <property type="entry name" value="Fungal_trans"/>
    <property type="match status" value="1"/>
</dbReference>
<evidence type="ECO:0000313" key="3">
    <source>
        <dbReference type="EMBL" id="CZT19124.1"/>
    </source>
</evidence>
<organism evidence="3 4">
    <name type="scientific">Ramularia collo-cygni</name>
    <dbReference type="NCBI Taxonomy" id="112498"/>
    <lineage>
        <taxon>Eukaryota</taxon>
        <taxon>Fungi</taxon>
        <taxon>Dikarya</taxon>
        <taxon>Ascomycota</taxon>
        <taxon>Pezizomycotina</taxon>
        <taxon>Dothideomycetes</taxon>
        <taxon>Dothideomycetidae</taxon>
        <taxon>Mycosphaerellales</taxon>
        <taxon>Mycosphaerellaceae</taxon>
        <taxon>Ramularia</taxon>
    </lineage>
</organism>
<evidence type="ECO:0000259" key="2">
    <source>
        <dbReference type="SMART" id="SM00906"/>
    </source>
</evidence>
<evidence type="ECO:0000256" key="1">
    <source>
        <dbReference type="ARBA" id="ARBA00023242"/>
    </source>
</evidence>
<dbReference type="InterPro" id="IPR050987">
    <property type="entry name" value="AtrR-like"/>
</dbReference>
<dbReference type="AlphaFoldDB" id="A0A2D3V936"/>
<dbReference type="GeneID" id="35600138"/>
<proteinExistence type="predicted"/>
<evidence type="ECO:0000313" key="4">
    <source>
        <dbReference type="Proteomes" id="UP000225277"/>
    </source>
</evidence>
<keyword evidence="1" id="KW-0539">Nucleus</keyword>
<accession>A0A2D3V936</accession>
<dbReference type="OrthoDB" id="3266505at2759"/>
<dbReference type="Proteomes" id="UP000225277">
    <property type="component" value="Unassembled WGS sequence"/>
</dbReference>
<gene>
    <name evidence="3" type="ORF">RCC_04970</name>
</gene>
<dbReference type="PANTHER" id="PTHR46910">
    <property type="entry name" value="TRANSCRIPTION FACTOR PDR1"/>
    <property type="match status" value="1"/>
</dbReference>
<dbReference type="STRING" id="112498.A0A2D3V936"/>
<name>A0A2D3V936_9PEZI</name>
<dbReference type="GO" id="GO:0008270">
    <property type="term" value="F:zinc ion binding"/>
    <property type="evidence" value="ECO:0007669"/>
    <property type="project" value="InterPro"/>
</dbReference>
<dbReference type="GO" id="GO:0006351">
    <property type="term" value="P:DNA-templated transcription"/>
    <property type="evidence" value="ECO:0007669"/>
    <property type="project" value="InterPro"/>
</dbReference>
<feature type="domain" description="Xylanolytic transcriptional activator regulatory" evidence="2">
    <location>
        <begin position="289"/>
        <end position="361"/>
    </location>
</feature>
<dbReference type="GO" id="GO:0003677">
    <property type="term" value="F:DNA binding"/>
    <property type="evidence" value="ECO:0007669"/>
    <property type="project" value="InterPro"/>
</dbReference>
<dbReference type="CDD" id="cd12148">
    <property type="entry name" value="fungal_TF_MHR"/>
    <property type="match status" value="1"/>
</dbReference>
<dbReference type="InterPro" id="IPR007219">
    <property type="entry name" value="XnlR_reg_dom"/>
</dbReference>